<feature type="transmembrane region" description="Helical" evidence="1">
    <location>
        <begin position="93"/>
        <end position="115"/>
    </location>
</feature>
<dbReference type="EMBL" id="JAFELM010000028">
    <property type="protein sequence ID" value="MBM6617826.1"/>
    <property type="molecule type" value="Genomic_DNA"/>
</dbReference>
<organism evidence="2 3">
    <name type="scientific">Bacillus suaedaesalsae</name>
    <dbReference type="NCBI Taxonomy" id="2810349"/>
    <lineage>
        <taxon>Bacteria</taxon>
        <taxon>Bacillati</taxon>
        <taxon>Bacillota</taxon>
        <taxon>Bacilli</taxon>
        <taxon>Bacillales</taxon>
        <taxon>Bacillaceae</taxon>
        <taxon>Bacillus</taxon>
    </lineage>
</organism>
<gene>
    <name evidence="2" type="ORF">JR050_09120</name>
</gene>
<protein>
    <submittedName>
        <fullName evidence="2">Uncharacterized protein</fullName>
    </submittedName>
</protein>
<evidence type="ECO:0000313" key="2">
    <source>
        <dbReference type="EMBL" id="MBM6617826.1"/>
    </source>
</evidence>
<proteinExistence type="predicted"/>
<evidence type="ECO:0000256" key="1">
    <source>
        <dbReference type="SAM" id="Phobius"/>
    </source>
</evidence>
<name>A0ABS2DH68_9BACI</name>
<comment type="caution">
    <text evidence="2">The sequence shown here is derived from an EMBL/GenBank/DDBJ whole genome shotgun (WGS) entry which is preliminary data.</text>
</comment>
<keyword evidence="3" id="KW-1185">Reference proteome</keyword>
<sequence length="137" mass="16324">MLSFRGDAHKLYKKLLRLNTSRKPLKQQKELVEIQEIISFYESNETAILKLIYFRMIKEKQASGIIPIFVTSVPWFFFLFSKQLQEFLFREGSLHFLLFGFFYIVTLTVSVILHFREKAWASVHVEILQDIIECRKS</sequence>
<dbReference type="Proteomes" id="UP001518925">
    <property type="component" value="Unassembled WGS sequence"/>
</dbReference>
<feature type="transmembrane region" description="Helical" evidence="1">
    <location>
        <begin position="62"/>
        <end position="81"/>
    </location>
</feature>
<evidence type="ECO:0000313" key="3">
    <source>
        <dbReference type="Proteomes" id="UP001518925"/>
    </source>
</evidence>
<accession>A0ABS2DH68</accession>
<keyword evidence="1" id="KW-0812">Transmembrane</keyword>
<keyword evidence="1" id="KW-1133">Transmembrane helix</keyword>
<keyword evidence="1" id="KW-0472">Membrane</keyword>
<reference evidence="2 3" key="1">
    <citation type="submission" date="2021-02" db="EMBL/GenBank/DDBJ databases">
        <title>Bacillus sp. RD4P76, an endophyte from a halophyte.</title>
        <authorList>
            <person name="Sun J.-Q."/>
        </authorList>
    </citation>
    <scope>NUCLEOTIDE SEQUENCE [LARGE SCALE GENOMIC DNA]</scope>
    <source>
        <strain evidence="2 3">RD4P76</strain>
    </source>
</reference>